<name>A0A1U7M8E3_TISCR</name>
<evidence type="ECO:0000313" key="3">
    <source>
        <dbReference type="EMBL" id="OLS03468.1"/>
    </source>
</evidence>
<proteinExistence type="predicted"/>
<dbReference type="OrthoDB" id="1707123at2"/>
<dbReference type="InterPro" id="IPR043726">
    <property type="entry name" value="LiaI-LiaF-like_TM1"/>
</dbReference>
<dbReference type="Pfam" id="PF18917">
    <property type="entry name" value="LiaI-LiaF-like_TM1"/>
    <property type="match status" value="1"/>
</dbReference>
<organism evidence="3 4">
    <name type="scientific">Tissierella creatinophila DSM 6911</name>
    <dbReference type="NCBI Taxonomy" id="1123403"/>
    <lineage>
        <taxon>Bacteria</taxon>
        <taxon>Bacillati</taxon>
        <taxon>Bacillota</taxon>
        <taxon>Tissierellia</taxon>
        <taxon>Tissierellales</taxon>
        <taxon>Tissierellaceae</taxon>
        <taxon>Tissierella</taxon>
    </lineage>
</organism>
<dbReference type="RefSeq" id="WP_075724723.1">
    <property type="nucleotide sequence ID" value="NZ_LTDM01000006.1"/>
</dbReference>
<evidence type="ECO:0000259" key="2">
    <source>
        <dbReference type="Pfam" id="PF18917"/>
    </source>
</evidence>
<evidence type="ECO:0000313" key="4">
    <source>
        <dbReference type="Proteomes" id="UP000186112"/>
    </source>
</evidence>
<gene>
    <name evidence="3" type="ORF">TICRE_04620</name>
</gene>
<dbReference type="Proteomes" id="UP000186112">
    <property type="component" value="Unassembled WGS sequence"/>
</dbReference>
<feature type="transmembrane region" description="Helical" evidence="1">
    <location>
        <begin position="39"/>
        <end position="56"/>
    </location>
</feature>
<reference evidence="3 4" key="1">
    <citation type="submission" date="2016-02" db="EMBL/GenBank/DDBJ databases">
        <title>Genome sequence of Tissierella creatinophila DSM 6911.</title>
        <authorList>
            <person name="Poehlein A."/>
            <person name="Daniel R."/>
        </authorList>
    </citation>
    <scope>NUCLEOTIDE SEQUENCE [LARGE SCALE GENOMIC DNA]</scope>
    <source>
        <strain evidence="3 4">DSM 6911</strain>
    </source>
</reference>
<protein>
    <recommendedName>
        <fullName evidence="2">LiaI-LiaF-like transmembrane region domain-containing protein</fullName>
    </recommendedName>
</protein>
<feature type="transmembrane region" description="Helical" evidence="1">
    <location>
        <begin position="68"/>
        <end position="88"/>
    </location>
</feature>
<evidence type="ECO:0000256" key="1">
    <source>
        <dbReference type="SAM" id="Phobius"/>
    </source>
</evidence>
<feature type="domain" description="LiaI-LiaF-like transmembrane region" evidence="2">
    <location>
        <begin position="11"/>
        <end position="52"/>
    </location>
</feature>
<comment type="caution">
    <text evidence="3">The sequence shown here is derived from an EMBL/GenBank/DDBJ whole genome shotgun (WGS) entry which is preliminary data.</text>
</comment>
<dbReference type="EMBL" id="LTDM01000006">
    <property type="protein sequence ID" value="OLS03468.1"/>
    <property type="molecule type" value="Genomic_DNA"/>
</dbReference>
<sequence length="110" mass="12694">MKTKRVGTLSMAFVLIFFGVILLISQVSKVSGVELFIKFWPVILIIIGLEVLYYVYINGDDIKIKYDVFSIFIVIFILLINIGIYGLMEIGVIDLIKLEVQREIDNYQDR</sequence>
<accession>A0A1U7M8E3</accession>
<keyword evidence="1" id="KW-0472">Membrane</keyword>
<keyword evidence="4" id="KW-1185">Reference proteome</keyword>
<keyword evidence="1" id="KW-1133">Transmembrane helix</keyword>
<keyword evidence="1" id="KW-0812">Transmembrane</keyword>
<dbReference type="AlphaFoldDB" id="A0A1U7M8E3"/>